<sequence length="1072" mass="119413">MTMGNNSSKGKERAHDPPALPPTLDPSLGLIDKAGDSLSARYGSPEQSKVAKYKRSGSGVILGLDESLRILPEKSASQSTATGVLVGPKDAHRKGKSLLQDWERMKRRSGKRLATPRGAGMQRDEDFVSLGASRKQRVSQATAVVDPLQAGHGENRSSSETGSSDDENRGSYDPRLRQRLSDLDAVTRERPDDVQAWLELAQLQSRLVETGLSNSVNGDDEDKSERLKPSSSSRHRSNLRGLAEVQLSILNRARSSHPTCKTSVEIGLARLRVIISHALEAPAVIEKEWRRILPSDPQVVWPRYLEWRCCESGYSTHDVVDGAFAEAFGALSERHDATGTLIGLQQRLVKVLPSGGYRARAFAILQAQLEYCFACPEELEAATVGEKLDALEVMWESEVPRLGELGAVGWKRWWADRGQTSHASSFRQGSSVLWESPRSLLGRSDQEASSRDSELQQWLQRARRLSHRRAHPSRTTDLPELMLGEGEVDPYSVVFFCDVRPFIITDPRVDKEAVLLSMLAFLGLTSNEAAMRTAWPEDLVGGGRAAPRQRNQFDVVEGEPMQAQRTSLLSDLSLFPFRTGDPLSSEALWPLLHGFASLPPSTALHQGALQASITLLETLQPYYDTRSLQLKLLCLLSGPQVAAAQAKEFLAQEGEAWPLWRAFACLQRQLGNLKSARKVYWSCLMSEGLVARWGTQIWVEALELEIEAGEEGRAVQVAVEALVNDLAAPSEQGATKNVPTPIDVLRAKGKAHALALAKQGDDGDDPSKVEAAAILAGWLEYLTQASIDQRLSSAICAVNKLIAAFSQDTHRQLGLYRLLGRIITYHLSLPRPVNKPREVREVLLSALKMCKDCNGPELEFICLLAAHESRFKIEGILRSTVEEQLLSPLYDGKDMTRPIAVSNFYAEQQKAERDWLTALYLELHLHRDTVNAHAIRSLLERSVEQCEATKGSCALWRFYLSFELRVALLRDHHGETTRERKKLRHALARRVKPVFWRAIARCPWDLRLYETAFEEPLVRCFTRDELLQLGAVMTNERDLRVYRGWEEALARADEREAEVEQLSGSESEAKGA</sequence>
<dbReference type="GO" id="GO:0071013">
    <property type="term" value="C:catalytic step 2 spliceosome"/>
    <property type="evidence" value="ECO:0007669"/>
    <property type="project" value="TreeGrafter"/>
</dbReference>
<dbReference type="PANTHER" id="PTHR13471">
    <property type="entry name" value="TETRATRICOPEPTIDE-LIKE HELICAL"/>
    <property type="match status" value="1"/>
</dbReference>
<evidence type="ECO:0000313" key="5">
    <source>
        <dbReference type="EMBL" id="PWN30309.1"/>
    </source>
</evidence>
<comment type="similarity">
    <text evidence="2">Belongs to the NRDE2 family.</text>
</comment>
<dbReference type="PANTHER" id="PTHR13471:SF0">
    <property type="entry name" value="NUCLEAR EXOSOME REGULATOR NRDE2"/>
    <property type="match status" value="1"/>
</dbReference>
<dbReference type="RefSeq" id="XP_025364921.1">
    <property type="nucleotide sequence ID" value="XM_025508779.1"/>
</dbReference>
<keyword evidence="6" id="KW-1185">Reference proteome</keyword>
<comment type="subcellular location">
    <subcellularLocation>
        <location evidence="1">Nucleus</location>
    </subcellularLocation>
</comment>
<feature type="compositionally biased region" description="Basic and acidic residues" evidence="4">
    <location>
        <begin position="166"/>
        <end position="184"/>
    </location>
</feature>
<evidence type="ECO:0000256" key="3">
    <source>
        <dbReference type="ARBA" id="ARBA00023242"/>
    </source>
</evidence>
<feature type="region of interest" description="Disordered" evidence="4">
    <location>
        <begin position="1"/>
        <end position="55"/>
    </location>
</feature>
<evidence type="ECO:0000313" key="6">
    <source>
        <dbReference type="Proteomes" id="UP000245884"/>
    </source>
</evidence>
<dbReference type="GO" id="GO:1902369">
    <property type="term" value="P:negative regulation of RNA catabolic process"/>
    <property type="evidence" value="ECO:0007669"/>
    <property type="project" value="TreeGrafter"/>
</dbReference>
<organism evidence="5 6">
    <name type="scientific">Jaminaea rosea</name>
    <dbReference type="NCBI Taxonomy" id="1569628"/>
    <lineage>
        <taxon>Eukaryota</taxon>
        <taxon>Fungi</taxon>
        <taxon>Dikarya</taxon>
        <taxon>Basidiomycota</taxon>
        <taxon>Ustilaginomycotina</taxon>
        <taxon>Exobasidiomycetes</taxon>
        <taxon>Microstromatales</taxon>
        <taxon>Microstromatales incertae sedis</taxon>
        <taxon>Jaminaea</taxon>
    </lineage>
</organism>
<dbReference type="GeneID" id="37030602"/>
<dbReference type="EMBL" id="KZ819662">
    <property type="protein sequence ID" value="PWN30309.1"/>
    <property type="molecule type" value="Genomic_DNA"/>
</dbReference>
<evidence type="ECO:0000256" key="1">
    <source>
        <dbReference type="ARBA" id="ARBA00004123"/>
    </source>
</evidence>
<keyword evidence="3" id="KW-0539">Nucleus</keyword>
<protein>
    <submittedName>
        <fullName evidence="5">DUF1740-domain-containing protein</fullName>
    </submittedName>
</protein>
<dbReference type="InterPro" id="IPR013633">
    <property type="entry name" value="NRDE-2"/>
</dbReference>
<proteinExistence type="inferred from homology"/>
<evidence type="ECO:0000256" key="2">
    <source>
        <dbReference type="ARBA" id="ARBA00009265"/>
    </source>
</evidence>
<feature type="region of interest" description="Disordered" evidence="4">
    <location>
        <begin position="72"/>
        <end position="184"/>
    </location>
</feature>
<dbReference type="AlphaFoldDB" id="A0A316UYD0"/>
<dbReference type="STRING" id="1569628.A0A316UYD0"/>
<reference evidence="5 6" key="1">
    <citation type="journal article" date="2018" name="Mol. Biol. Evol.">
        <title>Broad Genomic Sampling Reveals a Smut Pathogenic Ancestry of the Fungal Clade Ustilaginomycotina.</title>
        <authorList>
            <person name="Kijpornyongpan T."/>
            <person name="Mondo S.J."/>
            <person name="Barry K."/>
            <person name="Sandor L."/>
            <person name="Lee J."/>
            <person name="Lipzen A."/>
            <person name="Pangilinan J."/>
            <person name="LaButti K."/>
            <person name="Hainaut M."/>
            <person name="Henrissat B."/>
            <person name="Grigoriev I.V."/>
            <person name="Spatafora J.W."/>
            <person name="Aime M.C."/>
        </authorList>
    </citation>
    <scope>NUCLEOTIDE SEQUENCE [LARGE SCALE GENOMIC DNA]</scope>
    <source>
        <strain evidence="5 6">MCA 5214</strain>
    </source>
</reference>
<name>A0A316UYD0_9BASI</name>
<dbReference type="GO" id="GO:0031048">
    <property type="term" value="P:regulatory ncRNA-mediated heterochromatin formation"/>
    <property type="evidence" value="ECO:0007669"/>
    <property type="project" value="TreeGrafter"/>
</dbReference>
<accession>A0A316UYD0</accession>
<feature type="region of interest" description="Disordered" evidence="4">
    <location>
        <begin position="211"/>
        <end position="238"/>
    </location>
</feature>
<dbReference type="Pfam" id="PF08424">
    <property type="entry name" value="NRDE-2"/>
    <property type="match status" value="1"/>
</dbReference>
<evidence type="ECO:0000256" key="4">
    <source>
        <dbReference type="SAM" id="MobiDB-lite"/>
    </source>
</evidence>
<dbReference type="OrthoDB" id="297219at2759"/>
<gene>
    <name evidence="5" type="ORF">BDZ90DRAFT_272833</name>
</gene>
<dbReference type="Proteomes" id="UP000245884">
    <property type="component" value="Unassembled WGS sequence"/>
</dbReference>